<comment type="caution">
    <text evidence="1">The sequence shown here is derived from an EMBL/GenBank/DDBJ whole genome shotgun (WGS) entry which is preliminary data.</text>
</comment>
<reference evidence="1" key="1">
    <citation type="submission" date="2023-10" db="EMBL/GenBank/DDBJ databases">
        <authorList>
            <person name="Chen Y."/>
            <person name="Shah S."/>
            <person name="Dougan E. K."/>
            <person name="Thang M."/>
            <person name="Chan C."/>
        </authorList>
    </citation>
    <scope>NUCLEOTIDE SEQUENCE [LARGE SCALE GENOMIC DNA]</scope>
</reference>
<accession>A0ABN9RYJ7</accession>
<gene>
    <name evidence="1" type="ORF">PCOR1329_LOCUS24257</name>
</gene>
<evidence type="ECO:0000313" key="2">
    <source>
        <dbReference type="Proteomes" id="UP001189429"/>
    </source>
</evidence>
<keyword evidence="2" id="KW-1185">Reference proteome</keyword>
<name>A0ABN9RYJ7_9DINO</name>
<protein>
    <submittedName>
        <fullName evidence="1">Uncharacterized protein</fullName>
    </submittedName>
</protein>
<dbReference type="EMBL" id="CAUYUJ010008335">
    <property type="protein sequence ID" value="CAK0823611.1"/>
    <property type="molecule type" value="Genomic_DNA"/>
</dbReference>
<dbReference type="Proteomes" id="UP001189429">
    <property type="component" value="Unassembled WGS sequence"/>
</dbReference>
<proteinExistence type="predicted"/>
<sequence>MAETCSSYIKHNCGSTLTPRTARAGGPPRHCRRQVLDGLDTDPEAQEMILEQFVEEARSGRKAFALPRSAVSELEPGCPAEFCPHRDVPPWGPQRLRQGYYLACCWALGGAEVGRRRRVLNRRVL</sequence>
<evidence type="ECO:0000313" key="1">
    <source>
        <dbReference type="EMBL" id="CAK0823611.1"/>
    </source>
</evidence>
<organism evidence="1 2">
    <name type="scientific">Prorocentrum cordatum</name>
    <dbReference type="NCBI Taxonomy" id="2364126"/>
    <lineage>
        <taxon>Eukaryota</taxon>
        <taxon>Sar</taxon>
        <taxon>Alveolata</taxon>
        <taxon>Dinophyceae</taxon>
        <taxon>Prorocentrales</taxon>
        <taxon>Prorocentraceae</taxon>
        <taxon>Prorocentrum</taxon>
    </lineage>
</organism>